<feature type="domain" description="GST C-terminal" evidence="2">
    <location>
        <begin position="87"/>
        <end position="201"/>
    </location>
</feature>
<dbReference type="InterPro" id="IPR036249">
    <property type="entry name" value="Thioredoxin-like_sf"/>
</dbReference>
<dbReference type="Gene3D" id="1.20.1050.10">
    <property type="match status" value="1"/>
</dbReference>
<accession>A0A9Q3W0Y2</accession>
<dbReference type="NCBIfam" id="NF007831">
    <property type="entry name" value="PRK10542.1"/>
    <property type="match status" value="1"/>
</dbReference>
<keyword evidence="3" id="KW-0808">Transferase</keyword>
<dbReference type="PROSITE" id="PS50405">
    <property type="entry name" value="GST_CTER"/>
    <property type="match status" value="1"/>
</dbReference>
<dbReference type="SUPFAM" id="SSF47616">
    <property type="entry name" value="GST C-terminal domain-like"/>
    <property type="match status" value="1"/>
</dbReference>
<dbReference type="InterPro" id="IPR004045">
    <property type="entry name" value="Glutathione_S-Trfase_N"/>
</dbReference>
<dbReference type="AlphaFoldDB" id="A0A9Q3W0Y2"/>
<protein>
    <submittedName>
        <fullName evidence="3">Glutathione transferase GstA</fullName>
        <ecNumber evidence="3">2.5.1.18</ecNumber>
    </submittedName>
</protein>
<dbReference type="Gene3D" id="3.40.30.10">
    <property type="entry name" value="Glutaredoxin"/>
    <property type="match status" value="1"/>
</dbReference>
<dbReference type="InterPro" id="IPR040079">
    <property type="entry name" value="Glutathione_S-Trfase"/>
</dbReference>
<dbReference type="Proteomes" id="UP001107961">
    <property type="component" value="Unassembled WGS sequence"/>
</dbReference>
<keyword evidence="4" id="KW-1185">Reference proteome</keyword>
<evidence type="ECO:0000259" key="1">
    <source>
        <dbReference type="PROSITE" id="PS50404"/>
    </source>
</evidence>
<dbReference type="InterPro" id="IPR010987">
    <property type="entry name" value="Glutathione-S-Trfase_C-like"/>
</dbReference>
<dbReference type="Pfam" id="PF00043">
    <property type="entry name" value="GST_C"/>
    <property type="match status" value="1"/>
</dbReference>
<name>A0A9Q3W0Y2_9GAMM</name>
<dbReference type="PANTHER" id="PTHR44051">
    <property type="entry name" value="GLUTATHIONE S-TRANSFERASE-RELATED"/>
    <property type="match status" value="1"/>
</dbReference>
<dbReference type="SUPFAM" id="SSF52833">
    <property type="entry name" value="Thioredoxin-like"/>
    <property type="match status" value="1"/>
</dbReference>
<dbReference type="SFLD" id="SFLDG00358">
    <property type="entry name" value="Main_(cytGST)"/>
    <property type="match status" value="1"/>
</dbReference>
<dbReference type="EC" id="2.5.1.18" evidence="3"/>
<organism evidence="3 4">
    <name type="scientific">Alloalcanivorax xenomutans</name>
    <dbReference type="NCBI Taxonomy" id="1094342"/>
    <lineage>
        <taxon>Bacteria</taxon>
        <taxon>Pseudomonadati</taxon>
        <taxon>Pseudomonadota</taxon>
        <taxon>Gammaproteobacteria</taxon>
        <taxon>Oceanospirillales</taxon>
        <taxon>Alcanivoracaceae</taxon>
        <taxon>Alloalcanivorax</taxon>
    </lineage>
</organism>
<dbReference type="CDD" id="cd03057">
    <property type="entry name" value="GST_N_Beta"/>
    <property type="match status" value="1"/>
</dbReference>
<dbReference type="Pfam" id="PF13409">
    <property type="entry name" value="GST_N_2"/>
    <property type="match status" value="1"/>
</dbReference>
<dbReference type="RefSeq" id="WP_080531010.1">
    <property type="nucleotide sequence ID" value="NZ_CP012331.1"/>
</dbReference>
<feature type="domain" description="GST N-terminal" evidence="1">
    <location>
        <begin position="1"/>
        <end position="81"/>
    </location>
</feature>
<dbReference type="InterPro" id="IPR004046">
    <property type="entry name" value="GST_C"/>
</dbReference>
<dbReference type="CDD" id="cd03188">
    <property type="entry name" value="GST_C_Beta"/>
    <property type="match status" value="1"/>
</dbReference>
<sequence length="201" mass="22866">MKLYDAPRTCSLSPHIVLHELALPFERIQVDNRTKKTADGRDFLTINPKGYVAALELDGGRVLTEGAVIVQYLADLRPERGLAPPAGGWERVRLQEWLNFVTCEIHAGLAPLFNSALPEAAREHFIERLQRRLDYLQPILVQRPYLMESGYSVADIYLFTVLRWCPLFAIDLNPWPALQRHQERIGERPAVRTALRAEAAS</sequence>
<dbReference type="KEGG" id="axe:P40_11760"/>
<dbReference type="PANTHER" id="PTHR44051:SF8">
    <property type="entry name" value="GLUTATHIONE S-TRANSFERASE GSTA"/>
    <property type="match status" value="1"/>
</dbReference>
<dbReference type="SFLD" id="SFLDG01150">
    <property type="entry name" value="Main.1:_Beta-like"/>
    <property type="match status" value="1"/>
</dbReference>
<dbReference type="GO" id="GO:0004364">
    <property type="term" value="F:glutathione transferase activity"/>
    <property type="evidence" value="ECO:0007669"/>
    <property type="project" value="UniProtKB-EC"/>
</dbReference>
<dbReference type="EMBL" id="JAJVKT010000008">
    <property type="protein sequence ID" value="MCE7508640.1"/>
    <property type="molecule type" value="Genomic_DNA"/>
</dbReference>
<evidence type="ECO:0000313" key="3">
    <source>
        <dbReference type="EMBL" id="MCE7508640.1"/>
    </source>
</evidence>
<gene>
    <name evidence="3" type="primary">gstA</name>
    <name evidence="3" type="ORF">LZG35_08320</name>
</gene>
<evidence type="ECO:0000259" key="2">
    <source>
        <dbReference type="PROSITE" id="PS50405"/>
    </source>
</evidence>
<dbReference type="SFLD" id="SFLDS00019">
    <property type="entry name" value="Glutathione_Transferase_(cytos"/>
    <property type="match status" value="1"/>
</dbReference>
<dbReference type="InterPro" id="IPR036282">
    <property type="entry name" value="Glutathione-S-Trfase_C_sf"/>
</dbReference>
<reference evidence="3" key="1">
    <citation type="submission" date="2022-01" db="EMBL/GenBank/DDBJ databases">
        <authorList>
            <person name="Karlyshev A.V."/>
            <person name="Jaspars M."/>
        </authorList>
    </citation>
    <scope>NUCLEOTIDE SEQUENCE</scope>
    <source>
        <strain evidence="3">AGSA3-2</strain>
    </source>
</reference>
<comment type="caution">
    <text evidence="3">The sequence shown here is derived from an EMBL/GenBank/DDBJ whole genome shotgun (WGS) entry which is preliminary data.</text>
</comment>
<proteinExistence type="predicted"/>
<evidence type="ECO:0000313" key="4">
    <source>
        <dbReference type="Proteomes" id="UP001107961"/>
    </source>
</evidence>
<dbReference type="PROSITE" id="PS50404">
    <property type="entry name" value="GST_NTER"/>
    <property type="match status" value="1"/>
</dbReference>